<evidence type="ECO:0000256" key="1">
    <source>
        <dbReference type="SAM" id="MobiDB-lite"/>
    </source>
</evidence>
<feature type="compositionally biased region" description="Polar residues" evidence="1">
    <location>
        <begin position="178"/>
        <end position="191"/>
    </location>
</feature>
<proteinExistence type="predicted"/>
<dbReference type="EnsemblPlants" id="Solyc10g047647.1.1">
    <property type="protein sequence ID" value="Solyc10g047647.1.1"/>
    <property type="gene ID" value="Solyc10g047647.1"/>
</dbReference>
<dbReference type="PANTHER" id="PTHR11439">
    <property type="entry name" value="GAG-POL-RELATED RETROTRANSPOSON"/>
    <property type="match status" value="1"/>
</dbReference>
<dbReference type="Pfam" id="PF07727">
    <property type="entry name" value="RVT_2"/>
    <property type="match status" value="1"/>
</dbReference>
<keyword evidence="4" id="KW-1185">Reference proteome</keyword>
<evidence type="ECO:0000259" key="2">
    <source>
        <dbReference type="Pfam" id="PF07727"/>
    </source>
</evidence>
<dbReference type="Gramene" id="Solyc10g047647.1.1">
    <property type="protein sequence ID" value="Solyc10g047647.1.1"/>
    <property type="gene ID" value="Solyc10g047647.1"/>
</dbReference>
<reference evidence="3" key="2">
    <citation type="submission" date="2019-01" db="UniProtKB">
        <authorList>
            <consortium name="EnsemblPlants"/>
        </authorList>
    </citation>
    <scope>IDENTIFICATION</scope>
    <source>
        <strain evidence="3">cv. Heinz 1706</strain>
    </source>
</reference>
<feature type="compositionally biased region" description="Low complexity" evidence="1">
    <location>
        <begin position="97"/>
        <end position="107"/>
    </location>
</feature>
<feature type="region of interest" description="Disordered" evidence="1">
    <location>
        <begin position="135"/>
        <end position="199"/>
    </location>
</feature>
<dbReference type="AlphaFoldDB" id="A0A3Q7JAK1"/>
<dbReference type="InParanoid" id="A0A3Q7JAK1"/>
<sequence length="730" mass="80768">MFTAKNSSLPKHRSSNVPSYDPNVYCDYCNRTGHTRAVCFQLHGYPPGLERRKKGSSYGRGRNQNDKRQFHTAHNAVSNDQEQKYTEEYSSNREESSSNNSYSQGYNGKVTNNDCNRGMSVIQDQYSQILQMLGHTNSKGGAEGSTSQPNNAGNANLVQDYSSSTDVDTDSRKPITTEGGSDMSTLDVSITEQRRSTRNSKAPLWMKDYVATAKLKSGDKPAYSVDKYVAYDHLHTSYQKFLSKFGNNVEPSTFEEVCSDQRTGESLVVILVYVDDMMITGNDMSLIKDTKGILLNTFKMKDLGDLRYFLGIEFARSQEGIVMHQRKYTLEIISEVVLGAAKPVGTPLDPYVKLTTKEYDDMNGLNKEDKLLEDATMYRRLVGKLLYLNVTRPDIAFATQTLSQFLHQPKQSHLNAALKVVRYIKNQAGQGVLLSSKSSKQLKVYCDADWEACLHTRRSVSGFMVKTGESLISWKSKKQATVSRSSAEVEYRSMASAIAEITWIVKLFKELGAKIQTPVFAASIKKSWLPEALEEDICLQQLSVLSTLTVSKAAYTGVERNEDEIAVDESATAAVGIKHQKIQTIQYFNSSTALKAKQSHEQHLSSDTMKAPLMICTKFLYCKIATSVLVVLVHLNSQSMFASVTFRFAVKSSVEDMLVLPPSSCSSPRMAFGTGSVVAHRVVDAVMGPSTIQHETVASQAPATAAPMTSGAGSDACGMHTKAFQDRINN</sequence>
<accession>A0A3Q7JAK1</accession>
<protein>
    <recommendedName>
        <fullName evidence="2">Reverse transcriptase Ty1/copia-type domain-containing protein</fullName>
    </recommendedName>
</protein>
<evidence type="ECO:0000313" key="3">
    <source>
        <dbReference type="EnsemblPlants" id="Solyc10g047647.1.1"/>
    </source>
</evidence>
<dbReference type="InterPro" id="IPR043502">
    <property type="entry name" value="DNA/RNA_pol_sf"/>
</dbReference>
<feature type="domain" description="Reverse transcriptase Ty1/copia-type" evidence="2">
    <location>
        <begin position="238"/>
        <end position="348"/>
    </location>
</feature>
<dbReference type="CDD" id="cd09272">
    <property type="entry name" value="RNase_HI_RT_Ty1"/>
    <property type="match status" value="1"/>
</dbReference>
<feature type="region of interest" description="Disordered" evidence="1">
    <location>
        <begin position="45"/>
        <end position="111"/>
    </location>
</feature>
<dbReference type="InterPro" id="IPR013103">
    <property type="entry name" value="RVT_2"/>
</dbReference>
<dbReference type="PANTHER" id="PTHR11439:SF516">
    <property type="entry name" value="REVERSE TRANSCRIPTASE TY1_COPIA-TYPE DOMAIN-CONTAINING PROTEIN"/>
    <property type="match status" value="1"/>
</dbReference>
<feature type="compositionally biased region" description="Basic and acidic residues" evidence="1">
    <location>
        <begin position="81"/>
        <end position="96"/>
    </location>
</feature>
<organism evidence="3">
    <name type="scientific">Solanum lycopersicum</name>
    <name type="common">Tomato</name>
    <name type="synonym">Lycopersicon esculentum</name>
    <dbReference type="NCBI Taxonomy" id="4081"/>
    <lineage>
        <taxon>Eukaryota</taxon>
        <taxon>Viridiplantae</taxon>
        <taxon>Streptophyta</taxon>
        <taxon>Embryophyta</taxon>
        <taxon>Tracheophyta</taxon>
        <taxon>Spermatophyta</taxon>
        <taxon>Magnoliopsida</taxon>
        <taxon>eudicotyledons</taxon>
        <taxon>Gunneridae</taxon>
        <taxon>Pentapetalae</taxon>
        <taxon>asterids</taxon>
        <taxon>lamiids</taxon>
        <taxon>Solanales</taxon>
        <taxon>Solanaceae</taxon>
        <taxon>Solanoideae</taxon>
        <taxon>Solaneae</taxon>
        <taxon>Solanum</taxon>
        <taxon>Solanum subgen. Lycopersicon</taxon>
    </lineage>
</organism>
<dbReference type="STRING" id="4081.A0A3Q7JAK1"/>
<evidence type="ECO:0000313" key="4">
    <source>
        <dbReference type="Proteomes" id="UP000004994"/>
    </source>
</evidence>
<dbReference type="PaxDb" id="4081-Solyc10g047660.1.1"/>
<dbReference type="SUPFAM" id="SSF56672">
    <property type="entry name" value="DNA/RNA polymerases"/>
    <property type="match status" value="1"/>
</dbReference>
<reference evidence="3" key="1">
    <citation type="journal article" date="2012" name="Nature">
        <title>The tomato genome sequence provides insights into fleshy fruit evolution.</title>
        <authorList>
            <consortium name="Tomato Genome Consortium"/>
        </authorList>
    </citation>
    <scope>NUCLEOTIDE SEQUENCE [LARGE SCALE GENOMIC DNA]</scope>
    <source>
        <strain evidence="3">cv. Heinz 1706</strain>
    </source>
</reference>
<feature type="compositionally biased region" description="Polar residues" evidence="1">
    <location>
        <begin position="135"/>
        <end position="159"/>
    </location>
</feature>
<name>A0A3Q7JAK1_SOLLC</name>
<dbReference type="Proteomes" id="UP000004994">
    <property type="component" value="Chromosome 10"/>
</dbReference>